<name>A0AAV4PM56_CAEEX</name>
<reference evidence="1 2" key="1">
    <citation type="submission" date="2021-06" db="EMBL/GenBank/DDBJ databases">
        <title>Caerostris extrusa draft genome.</title>
        <authorList>
            <person name="Kono N."/>
            <person name="Arakawa K."/>
        </authorList>
    </citation>
    <scope>NUCLEOTIDE SEQUENCE [LARGE SCALE GENOMIC DNA]</scope>
</reference>
<gene>
    <name evidence="1" type="ORF">CEXT_26601</name>
</gene>
<keyword evidence="2" id="KW-1185">Reference proteome</keyword>
<evidence type="ECO:0000313" key="1">
    <source>
        <dbReference type="EMBL" id="GIX98098.1"/>
    </source>
</evidence>
<comment type="caution">
    <text evidence="1">The sequence shown here is derived from an EMBL/GenBank/DDBJ whole genome shotgun (WGS) entry which is preliminary data.</text>
</comment>
<dbReference type="AlphaFoldDB" id="A0AAV4PM56"/>
<sequence length="109" mass="13064">MRNRFVFELQKITLFKQPALKHCGWTFLSLNFHDIATWLSTTLIEFSTRFSTGFVLKVNRSVILARCFDLPVRILCKKKRNERKNILKIIHPLFHKEPKTFYSLTFRTM</sequence>
<dbReference type="Proteomes" id="UP001054945">
    <property type="component" value="Unassembled WGS sequence"/>
</dbReference>
<proteinExistence type="predicted"/>
<accession>A0AAV4PM56</accession>
<evidence type="ECO:0000313" key="2">
    <source>
        <dbReference type="Proteomes" id="UP001054945"/>
    </source>
</evidence>
<organism evidence="1 2">
    <name type="scientific">Caerostris extrusa</name>
    <name type="common">Bark spider</name>
    <name type="synonym">Caerostris bankana</name>
    <dbReference type="NCBI Taxonomy" id="172846"/>
    <lineage>
        <taxon>Eukaryota</taxon>
        <taxon>Metazoa</taxon>
        <taxon>Ecdysozoa</taxon>
        <taxon>Arthropoda</taxon>
        <taxon>Chelicerata</taxon>
        <taxon>Arachnida</taxon>
        <taxon>Araneae</taxon>
        <taxon>Araneomorphae</taxon>
        <taxon>Entelegynae</taxon>
        <taxon>Araneoidea</taxon>
        <taxon>Araneidae</taxon>
        <taxon>Caerostris</taxon>
    </lineage>
</organism>
<dbReference type="EMBL" id="BPLR01004859">
    <property type="protein sequence ID" value="GIX98098.1"/>
    <property type="molecule type" value="Genomic_DNA"/>
</dbReference>
<protein>
    <submittedName>
        <fullName evidence="1">Uncharacterized protein</fullName>
    </submittedName>
</protein>